<organism evidence="1 2">
    <name type="scientific">Anaplasma phagocytophilum str. NCH-1</name>
    <dbReference type="NCBI Taxonomy" id="1359161"/>
    <lineage>
        <taxon>Bacteria</taxon>
        <taxon>Pseudomonadati</taxon>
        <taxon>Pseudomonadota</taxon>
        <taxon>Alphaproteobacteria</taxon>
        <taxon>Rickettsiales</taxon>
        <taxon>Anaplasmataceae</taxon>
        <taxon>Anaplasma</taxon>
        <taxon>phagocytophilum group</taxon>
    </lineage>
</organism>
<accession>A0A0F3N5I1</accession>
<gene>
    <name evidence="1" type="ORF">EPHNCH_1391</name>
</gene>
<evidence type="ECO:0000313" key="2">
    <source>
        <dbReference type="Proteomes" id="UP000033754"/>
    </source>
</evidence>
<name>A0A0F3N5I1_ANAPH</name>
<comment type="caution">
    <text evidence="1">The sequence shown here is derived from an EMBL/GenBank/DDBJ whole genome shotgun (WGS) entry which is preliminary data.</text>
</comment>
<dbReference type="Proteomes" id="UP000033754">
    <property type="component" value="Unassembled WGS sequence"/>
</dbReference>
<dbReference type="PATRIC" id="fig|1359161.3.peg.1580"/>
<proteinExistence type="predicted"/>
<dbReference type="EMBL" id="LANT01000009">
    <property type="protein sequence ID" value="KJV62996.1"/>
    <property type="molecule type" value="Genomic_DNA"/>
</dbReference>
<dbReference type="AlphaFoldDB" id="A0A0F3N5I1"/>
<reference evidence="1 2" key="1">
    <citation type="submission" date="2015-01" db="EMBL/GenBank/DDBJ databases">
        <title>Genome Sequencing of Rickettsiales.</title>
        <authorList>
            <person name="Daugherty S.C."/>
            <person name="Su Q."/>
            <person name="Abolude K."/>
            <person name="Beier-Sexton M."/>
            <person name="Carlyon J.A."/>
            <person name="Carter R."/>
            <person name="Day N.P."/>
            <person name="Dumler S.J."/>
            <person name="Dyachenko V."/>
            <person name="Godinez A."/>
            <person name="Kurtti T.J."/>
            <person name="Lichay M."/>
            <person name="Mullins K.E."/>
            <person name="Ott S."/>
            <person name="Pappas-Brown V."/>
            <person name="Paris D.H."/>
            <person name="Patel P."/>
            <person name="Richards A.L."/>
            <person name="Sadzewicz L."/>
            <person name="Sears K."/>
            <person name="Seidman D."/>
            <person name="Sengamalay N."/>
            <person name="Stenos J."/>
            <person name="Tallon L.J."/>
            <person name="Vincent G."/>
            <person name="Fraser C.M."/>
            <person name="Munderloh U."/>
            <person name="Dunning-Hotopp J.C."/>
        </authorList>
    </citation>
    <scope>NUCLEOTIDE SEQUENCE [LARGE SCALE GENOMIC DNA]</scope>
    <source>
        <strain evidence="1 2">NCH-1</strain>
    </source>
</reference>
<protein>
    <submittedName>
        <fullName evidence="1">Uncharacterized protein</fullName>
    </submittedName>
</protein>
<evidence type="ECO:0000313" key="1">
    <source>
        <dbReference type="EMBL" id="KJV62996.1"/>
    </source>
</evidence>
<sequence>MGEIISFVLVVLQRYVVFYRLEMTCLFLQLHKLVKGM</sequence>